<evidence type="ECO:0000313" key="3">
    <source>
        <dbReference type="Proteomes" id="UP000823388"/>
    </source>
</evidence>
<feature type="region of interest" description="Disordered" evidence="1">
    <location>
        <begin position="21"/>
        <end position="47"/>
    </location>
</feature>
<organism evidence="2 3">
    <name type="scientific">Panicum virgatum</name>
    <name type="common">Blackwell switchgrass</name>
    <dbReference type="NCBI Taxonomy" id="38727"/>
    <lineage>
        <taxon>Eukaryota</taxon>
        <taxon>Viridiplantae</taxon>
        <taxon>Streptophyta</taxon>
        <taxon>Embryophyta</taxon>
        <taxon>Tracheophyta</taxon>
        <taxon>Spermatophyta</taxon>
        <taxon>Magnoliopsida</taxon>
        <taxon>Liliopsida</taxon>
        <taxon>Poales</taxon>
        <taxon>Poaceae</taxon>
        <taxon>PACMAD clade</taxon>
        <taxon>Panicoideae</taxon>
        <taxon>Panicodae</taxon>
        <taxon>Paniceae</taxon>
        <taxon>Panicinae</taxon>
        <taxon>Panicum</taxon>
        <taxon>Panicum sect. Hiantes</taxon>
    </lineage>
</organism>
<sequence length="130" mass="14321">MEELGMGAQFDLGAMEMTDLESPLPQSCTGSHRRSSLAPSPHRSAACAAPPCGAVGSSLLRYWKATPRLLERKLECLLELAEQEGPWFGIYPERCHSLASDQTLQESGTLPSASYTWQKPNNTQQRLCRV</sequence>
<reference evidence="2" key="1">
    <citation type="submission" date="2020-05" db="EMBL/GenBank/DDBJ databases">
        <title>WGS assembly of Panicum virgatum.</title>
        <authorList>
            <person name="Lovell J.T."/>
            <person name="Jenkins J."/>
            <person name="Shu S."/>
            <person name="Juenger T.E."/>
            <person name="Schmutz J."/>
        </authorList>
    </citation>
    <scope>NUCLEOTIDE SEQUENCE</scope>
    <source>
        <strain evidence="2">AP13</strain>
    </source>
</reference>
<comment type="caution">
    <text evidence="2">The sequence shown here is derived from an EMBL/GenBank/DDBJ whole genome shotgun (WGS) entry which is preliminary data.</text>
</comment>
<name>A0A8T0P6V7_PANVG</name>
<evidence type="ECO:0000313" key="2">
    <source>
        <dbReference type="EMBL" id="KAG2557907.1"/>
    </source>
</evidence>
<proteinExistence type="predicted"/>
<gene>
    <name evidence="2" type="ORF">PVAP13_8NG257202</name>
</gene>
<dbReference type="AlphaFoldDB" id="A0A8T0P6V7"/>
<dbReference type="Proteomes" id="UP000823388">
    <property type="component" value="Chromosome 8N"/>
</dbReference>
<dbReference type="EMBL" id="CM029052">
    <property type="protein sequence ID" value="KAG2557907.1"/>
    <property type="molecule type" value="Genomic_DNA"/>
</dbReference>
<evidence type="ECO:0000256" key="1">
    <source>
        <dbReference type="SAM" id="MobiDB-lite"/>
    </source>
</evidence>
<keyword evidence="3" id="KW-1185">Reference proteome</keyword>
<protein>
    <submittedName>
        <fullName evidence="2">Uncharacterized protein</fullName>
    </submittedName>
</protein>
<accession>A0A8T0P6V7</accession>